<gene>
    <name evidence="2" type="ORF">CSOL1703_00017184</name>
</gene>
<protein>
    <submittedName>
        <fullName evidence="2">Uncharacterized protein</fullName>
    </submittedName>
</protein>
<name>A0A9N9ZGS2_9HYPO</name>
<evidence type="ECO:0000256" key="1">
    <source>
        <dbReference type="SAM" id="MobiDB-lite"/>
    </source>
</evidence>
<dbReference type="OrthoDB" id="10596547at2759"/>
<sequence>MSMEADDQMSKDRSYVPGPTMRPRTGCTSQDQSYVPGPTIHPRTSRISQDRLYVLGPAIHPRTNHTSQDRSCVLGPVVRPRTGRASQDRSYVPGPADRSCVLGPVVCPRTDHASQARSQDSSVVPGQLVCTRTISVRGRPPCAEDYVEGIANTGHIYLCLAKLPTLRNPSLKPIFSIPIEEMGRNGALKQNIDNRYAGVVVVVQAPPGSFNFADIRAALC</sequence>
<proteinExistence type="predicted"/>
<reference evidence="2 3" key="2">
    <citation type="submission" date="2021-10" db="EMBL/GenBank/DDBJ databases">
        <authorList>
            <person name="Piombo E."/>
        </authorList>
    </citation>
    <scope>NUCLEOTIDE SEQUENCE [LARGE SCALE GENOMIC DNA]</scope>
</reference>
<accession>A0A9N9ZGS2</accession>
<evidence type="ECO:0000313" key="3">
    <source>
        <dbReference type="Proteomes" id="UP000775872"/>
    </source>
</evidence>
<feature type="region of interest" description="Disordered" evidence="1">
    <location>
        <begin position="1"/>
        <end position="43"/>
    </location>
</feature>
<dbReference type="AlphaFoldDB" id="A0A9N9ZGS2"/>
<dbReference type="EMBL" id="CABFOC020000054">
    <property type="protein sequence ID" value="CAH0055278.1"/>
    <property type="molecule type" value="Genomic_DNA"/>
</dbReference>
<reference evidence="3" key="1">
    <citation type="submission" date="2019-06" db="EMBL/GenBank/DDBJ databases">
        <authorList>
            <person name="Broberg M."/>
        </authorList>
    </citation>
    <scope>NUCLEOTIDE SEQUENCE [LARGE SCALE GENOMIC DNA]</scope>
</reference>
<evidence type="ECO:0000313" key="2">
    <source>
        <dbReference type="EMBL" id="CAH0055278.1"/>
    </source>
</evidence>
<organism evidence="2 3">
    <name type="scientific">Clonostachys solani</name>
    <dbReference type="NCBI Taxonomy" id="160281"/>
    <lineage>
        <taxon>Eukaryota</taxon>
        <taxon>Fungi</taxon>
        <taxon>Dikarya</taxon>
        <taxon>Ascomycota</taxon>
        <taxon>Pezizomycotina</taxon>
        <taxon>Sordariomycetes</taxon>
        <taxon>Hypocreomycetidae</taxon>
        <taxon>Hypocreales</taxon>
        <taxon>Bionectriaceae</taxon>
        <taxon>Clonostachys</taxon>
    </lineage>
</organism>
<comment type="caution">
    <text evidence="2">The sequence shown here is derived from an EMBL/GenBank/DDBJ whole genome shotgun (WGS) entry which is preliminary data.</text>
</comment>
<dbReference type="Proteomes" id="UP000775872">
    <property type="component" value="Unassembled WGS sequence"/>
</dbReference>
<keyword evidence="3" id="KW-1185">Reference proteome</keyword>